<organism evidence="2 3">
    <name type="scientific">Cordyceps javanica</name>
    <dbReference type="NCBI Taxonomy" id="43265"/>
    <lineage>
        <taxon>Eukaryota</taxon>
        <taxon>Fungi</taxon>
        <taxon>Dikarya</taxon>
        <taxon>Ascomycota</taxon>
        <taxon>Pezizomycotina</taxon>
        <taxon>Sordariomycetes</taxon>
        <taxon>Hypocreomycetidae</taxon>
        <taxon>Hypocreales</taxon>
        <taxon>Cordycipitaceae</taxon>
        <taxon>Cordyceps</taxon>
    </lineage>
</organism>
<dbReference type="PROSITE" id="PS51257">
    <property type="entry name" value="PROKAR_LIPOPROTEIN"/>
    <property type="match status" value="1"/>
</dbReference>
<gene>
    <name evidence="2" type="ORF">IF1G_03272</name>
</gene>
<keyword evidence="3" id="KW-1185">Reference proteome</keyword>
<dbReference type="AlphaFoldDB" id="A0A545W5Y2"/>
<accession>A0A545W5Y2</accession>
<evidence type="ECO:0000313" key="2">
    <source>
        <dbReference type="EMBL" id="TQV97529.1"/>
    </source>
</evidence>
<protein>
    <submittedName>
        <fullName evidence="2">Uncharacterized protein</fullName>
    </submittedName>
</protein>
<feature type="region of interest" description="Disordered" evidence="1">
    <location>
        <begin position="114"/>
        <end position="133"/>
    </location>
</feature>
<reference evidence="2 3" key="1">
    <citation type="journal article" date="2019" name="Appl. Microbiol. Biotechnol.">
        <title>Genome sequence of Isaria javanica and comparative genome analysis insights into family S53 peptidase evolution in fungal entomopathogens.</title>
        <authorList>
            <person name="Lin R."/>
            <person name="Zhang X."/>
            <person name="Xin B."/>
            <person name="Zou M."/>
            <person name="Gao Y."/>
            <person name="Qin F."/>
            <person name="Hu Q."/>
            <person name="Xie B."/>
            <person name="Cheng X."/>
        </authorList>
    </citation>
    <scope>NUCLEOTIDE SEQUENCE [LARGE SCALE GENOMIC DNA]</scope>
    <source>
        <strain evidence="2 3">IJ1G</strain>
    </source>
</reference>
<feature type="compositionally biased region" description="Basic and acidic residues" evidence="1">
    <location>
        <begin position="122"/>
        <end position="133"/>
    </location>
</feature>
<proteinExistence type="predicted"/>
<evidence type="ECO:0000256" key="1">
    <source>
        <dbReference type="SAM" id="MobiDB-lite"/>
    </source>
</evidence>
<comment type="caution">
    <text evidence="2">The sequence shown here is derived from an EMBL/GenBank/DDBJ whole genome shotgun (WGS) entry which is preliminary data.</text>
</comment>
<evidence type="ECO:0000313" key="3">
    <source>
        <dbReference type="Proteomes" id="UP000315783"/>
    </source>
</evidence>
<dbReference type="Proteomes" id="UP000315783">
    <property type="component" value="Unassembled WGS sequence"/>
</dbReference>
<sequence>MANNKECERILDEVRLRQSGAGVAGMMVGVLACHPTPGHSIGSHFTYCDILARYEYKIDHLFASKLCKSRAQHLKSSSVWRADNQRSQSGVADTHSRPCLPVLAHTIVLRFDRQPIGQGPRGKKEEEKESLKPTDKLAAAASPLEFCFSGFSWGIRRDELVGNGGALSCATQQPDTHKHNHARLWRIVPHSRAVGELCALLELISVSV</sequence>
<dbReference type="EMBL" id="SPUK01000004">
    <property type="protein sequence ID" value="TQV97529.1"/>
    <property type="molecule type" value="Genomic_DNA"/>
</dbReference>
<name>A0A545W5Y2_9HYPO</name>